<comment type="caution">
    <text evidence="1">The sequence shown here is derived from an EMBL/GenBank/DDBJ whole genome shotgun (WGS) entry which is preliminary data.</text>
</comment>
<proteinExistence type="predicted"/>
<reference evidence="1" key="1">
    <citation type="submission" date="2019-03" db="EMBL/GenBank/DDBJ databases">
        <title>Single cell metagenomics reveals metabolic interactions within the superorganism composed of flagellate Streblomastix strix and complex community of Bacteroidetes bacteria on its surface.</title>
        <authorList>
            <person name="Treitli S.C."/>
            <person name="Kolisko M."/>
            <person name="Husnik F."/>
            <person name="Keeling P."/>
            <person name="Hampl V."/>
        </authorList>
    </citation>
    <scope>NUCLEOTIDE SEQUENCE</scope>
    <source>
        <strain evidence="1">STM</strain>
    </source>
</reference>
<organism evidence="1">
    <name type="scientific">termite gut metagenome</name>
    <dbReference type="NCBI Taxonomy" id="433724"/>
    <lineage>
        <taxon>unclassified sequences</taxon>
        <taxon>metagenomes</taxon>
        <taxon>organismal metagenomes</taxon>
    </lineage>
</organism>
<protein>
    <submittedName>
        <fullName evidence="1">Uncharacterized protein</fullName>
    </submittedName>
</protein>
<dbReference type="PANTHER" id="PTHR42957:SF1">
    <property type="entry name" value="HELICASE MJ1565-RELATED"/>
    <property type="match status" value="1"/>
</dbReference>
<dbReference type="AlphaFoldDB" id="A0A5J4S977"/>
<sequence>MGNLSQELENISNVDIFEVANDPKNLIGHPFKIDYDKTSLLTCDSWKYSVGGIAQGCFLLAFYENDFDDEIVPEALLLRALRPCGIPSDNGVISSRIEHYKEELKTAGKDRQIDQFTRFEFSCSGLECSILGTFHKTKDGKIEFGADVENFYSPHLYRVYKPSGKYLKRIVNLRDNDGPLKPDSNFQIGVVRYSSSRKNCMGSSNSDEKVYMHTKDILGKRTALFGMTRTGKSNTVKKLIEATQELSDKSNSTTTTSVNFNDNLSPYNENEIPRQKVGQIIFDINGEYANKNLQDGTAIFEKFKDNVTRYSVLEKDGFEVLKINFYKKIVAGQEIIRGYFKQFGKQSDYVEDFLGVNFENIEEPTGGEKIRFERKVAAYKCCLKLAGFKLPGKDELKFEGCAEINNQVKEGGIDPKKGISYDEAITWFTQVWKNYDTWDYLKNYEPKKGKQWADNDLKALLRFLTQYRNPGERGPVNSFIKLKPLLKYHTTFGTNLYEENICNLLKTGKIVIVDLSQGDPEIQNLYSGKICRAIFNSSMKNFIDAKPNNFIQFYFEEAHNLFPKKDDKDLSQIYNRIAKEGAKLNLGMVYATQEVSSISSNILKNTQNWFIAHLNNEDEVKELRKFYDFSDFADSLIRFSAKSDKGFVRMKIYSNPFVVPVQIDLFQ</sequence>
<evidence type="ECO:0000313" key="1">
    <source>
        <dbReference type="EMBL" id="KAA6342696.1"/>
    </source>
</evidence>
<dbReference type="InterPro" id="IPR008571">
    <property type="entry name" value="HerA-like"/>
</dbReference>
<name>A0A5J4S977_9ZZZZ</name>
<accession>A0A5J4S977</accession>
<gene>
    <name evidence="1" type="ORF">EZS27_009568</name>
</gene>
<dbReference type="Gene3D" id="3.40.50.300">
    <property type="entry name" value="P-loop containing nucleotide triphosphate hydrolases"/>
    <property type="match status" value="2"/>
</dbReference>
<dbReference type="SUPFAM" id="SSF52540">
    <property type="entry name" value="P-loop containing nucleoside triphosphate hydrolases"/>
    <property type="match status" value="1"/>
</dbReference>
<dbReference type="InterPro" id="IPR027417">
    <property type="entry name" value="P-loop_NTPase"/>
</dbReference>
<dbReference type="PANTHER" id="PTHR42957">
    <property type="entry name" value="HELICASE MJ1565-RELATED"/>
    <property type="match status" value="1"/>
</dbReference>
<dbReference type="EMBL" id="SNRY01000310">
    <property type="protein sequence ID" value="KAA6342696.1"/>
    <property type="molecule type" value="Genomic_DNA"/>
</dbReference>